<evidence type="ECO:0000313" key="3">
    <source>
        <dbReference type="EMBL" id="SVA79488.1"/>
    </source>
</evidence>
<dbReference type="Pfam" id="PF13857">
    <property type="entry name" value="Ank_5"/>
    <property type="match status" value="1"/>
</dbReference>
<keyword evidence="1" id="KW-0677">Repeat</keyword>
<dbReference type="PRINTS" id="PR01415">
    <property type="entry name" value="ANKYRIN"/>
</dbReference>
<keyword evidence="2" id="KW-0040">ANK repeat</keyword>
<dbReference type="InterPro" id="IPR002110">
    <property type="entry name" value="Ankyrin_rpt"/>
</dbReference>
<protein>
    <submittedName>
        <fullName evidence="3">Uncharacterized protein</fullName>
    </submittedName>
</protein>
<sequence length="591" mass="62506">VAVLPSAAMHSLQQSGAIVADAAMRSDMDAVRNLLRGGADANASQGDGMSALHWAAQNGDSNIAEALIYAGANLEATTRLGGYTPLHLAARAGRGQVARALIESGADVDAPTTTGEVTPLHFAAGSGDVEAVRVLLEHGAIVNAREAQWGQTPLMFAAAKNRNATVRELLLAGADPLITAKVVDISAREEMDRADQRDGSSAGATLTLAQESRSCPVNDMACLARVSASRERDVVLPAKEGQQQGAPTGFAERERLLGTTEIDPLSYADLVSKQGGLTALLLATREGHQEAVESLLAGGADIDQVSVGDHTSSILMAAINGHFDLMLYLLDNGADPTIASDAGATSLYGVLNTHWQPKTRHPQPTDYRQQEASYLAAMTSLLEAGADVNARLNRPLWYTTYNNDLLRTERTGATAFWRAAYATDIDAMRLLLSYGADPTIPTVRGPSRSRFNPERLDPSGLPPVPLGGPAVYPIHAASGAGYGQGFAANAHRHVPDSWLATVRFLVEELGAEVNVRDVNGYNAIHHAAARGDNELILYLVERGGDVTAVSRRGQTTVDMANGPVQRTQPFPATIALLERLGAKNNHNCVSC</sequence>
<feature type="non-terminal residue" evidence="3">
    <location>
        <position position="1"/>
    </location>
</feature>
<dbReference type="PROSITE" id="PS50088">
    <property type="entry name" value="ANK_REPEAT"/>
    <property type="match status" value="7"/>
</dbReference>
<dbReference type="EMBL" id="UINC01018852">
    <property type="protein sequence ID" value="SVA79488.1"/>
    <property type="molecule type" value="Genomic_DNA"/>
</dbReference>
<dbReference type="Gene3D" id="1.25.40.20">
    <property type="entry name" value="Ankyrin repeat-containing domain"/>
    <property type="match status" value="6"/>
</dbReference>
<name>A0A381YR45_9ZZZZ</name>
<dbReference type="AlphaFoldDB" id="A0A381YR45"/>
<evidence type="ECO:0000256" key="2">
    <source>
        <dbReference type="ARBA" id="ARBA00023043"/>
    </source>
</evidence>
<dbReference type="SUPFAM" id="SSF48403">
    <property type="entry name" value="Ankyrin repeat"/>
    <property type="match status" value="2"/>
</dbReference>
<dbReference type="PROSITE" id="PS50297">
    <property type="entry name" value="ANK_REP_REGION"/>
    <property type="match status" value="6"/>
</dbReference>
<dbReference type="Pfam" id="PF12796">
    <property type="entry name" value="Ank_2"/>
    <property type="match status" value="3"/>
</dbReference>
<accession>A0A381YR45</accession>
<organism evidence="3">
    <name type="scientific">marine metagenome</name>
    <dbReference type="NCBI Taxonomy" id="408172"/>
    <lineage>
        <taxon>unclassified sequences</taxon>
        <taxon>metagenomes</taxon>
        <taxon>ecological metagenomes</taxon>
    </lineage>
</organism>
<dbReference type="InterPro" id="IPR036770">
    <property type="entry name" value="Ankyrin_rpt-contain_sf"/>
</dbReference>
<gene>
    <name evidence="3" type="ORF">METZ01_LOCUS132342</name>
</gene>
<dbReference type="SMART" id="SM00248">
    <property type="entry name" value="ANK"/>
    <property type="match status" value="9"/>
</dbReference>
<reference evidence="3" key="1">
    <citation type="submission" date="2018-05" db="EMBL/GenBank/DDBJ databases">
        <authorList>
            <person name="Lanie J.A."/>
            <person name="Ng W.-L."/>
            <person name="Kazmierczak K.M."/>
            <person name="Andrzejewski T.M."/>
            <person name="Davidsen T.M."/>
            <person name="Wayne K.J."/>
            <person name="Tettelin H."/>
            <person name="Glass J.I."/>
            <person name="Rusch D."/>
            <person name="Podicherti R."/>
            <person name="Tsui H.-C.T."/>
            <person name="Winkler M.E."/>
        </authorList>
    </citation>
    <scope>NUCLEOTIDE SEQUENCE</scope>
</reference>
<proteinExistence type="predicted"/>
<dbReference type="PANTHER" id="PTHR24173">
    <property type="entry name" value="ANKYRIN REPEAT CONTAINING"/>
    <property type="match status" value="1"/>
</dbReference>
<dbReference type="PANTHER" id="PTHR24173:SF74">
    <property type="entry name" value="ANKYRIN REPEAT DOMAIN-CONTAINING PROTEIN 16"/>
    <property type="match status" value="1"/>
</dbReference>
<evidence type="ECO:0000256" key="1">
    <source>
        <dbReference type="ARBA" id="ARBA00022737"/>
    </source>
</evidence>